<accession>A0A7J9EID1</accession>
<dbReference type="AlphaFoldDB" id="A0A7J9EID1"/>
<evidence type="ECO:0000313" key="2">
    <source>
        <dbReference type="Proteomes" id="UP000593568"/>
    </source>
</evidence>
<sequence>MLWLHQIDTFPTKCEGCRSERVSIRDNTNFVSSFIWKCGNIQHASMVHMA</sequence>
<reference evidence="1 2" key="1">
    <citation type="journal article" date="2019" name="Genome Biol. Evol.">
        <title>Insights into the evolution of the New World diploid cottons (Gossypium, subgenus Houzingenia) based on genome sequencing.</title>
        <authorList>
            <person name="Grover C.E."/>
            <person name="Arick M.A. 2nd"/>
            <person name="Thrash A."/>
            <person name="Conover J.L."/>
            <person name="Sanders W.S."/>
            <person name="Peterson D.G."/>
            <person name="Frelichowski J.E."/>
            <person name="Scheffler J.A."/>
            <person name="Scheffler B.E."/>
            <person name="Wendel J.F."/>
        </authorList>
    </citation>
    <scope>NUCLEOTIDE SEQUENCE [LARGE SCALE GENOMIC DNA]</scope>
    <source>
        <strain evidence="1">8</strain>
        <tissue evidence="1">Leaf</tissue>
    </source>
</reference>
<dbReference type="Proteomes" id="UP000593568">
    <property type="component" value="Unassembled WGS sequence"/>
</dbReference>
<protein>
    <submittedName>
        <fullName evidence="1">Uncharacterized protein</fullName>
    </submittedName>
</protein>
<gene>
    <name evidence="1" type="ORF">Gotri_007649</name>
</gene>
<proteinExistence type="predicted"/>
<keyword evidence="2" id="KW-1185">Reference proteome</keyword>
<comment type="caution">
    <text evidence="1">The sequence shown here is derived from an EMBL/GenBank/DDBJ whole genome shotgun (WGS) entry which is preliminary data.</text>
</comment>
<evidence type="ECO:0000313" key="1">
    <source>
        <dbReference type="EMBL" id="MBA0772235.1"/>
    </source>
</evidence>
<organism evidence="1 2">
    <name type="scientific">Gossypium trilobum</name>
    <dbReference type="NCBI Taxonomy" id="34281"/>
    <lineage>
        <taxon>Eukaryota</taxon>
        <taxon>Viridiplantae</taxon>
        <taxon>Streptophyta</taxon>
        <taxon>Embryophyta</taxon>
        <taxon>Tracheophyta</taxon>
        <taxon>Spermatophyta</taxon>
        <taxon>Magnoliopsida</taxon>
        <taxon>eudicotyledons</taxon>
        <taxon>Gunneridae</taxon>
        <taxon>Pentapetalae</taxon>
        <taxon>rosids</taxon>
        <taxon>malvids</taxon>
        <taxon>Malvales</taxon>
        <taxon>Malvaceae</taxon>
        <taxon>Malvoideae</taxon>
        <taxon>Gossypium</taxon>
    </lineage>
</organism>
<name>A0A7J9EID1_9ROSI</name>
<dbReference type="EMBL" id="JABEZW010000008">
    <property type="protein sequence ID" value="MBA0772235.1"/>
    <property type="molecule type" value="Genomic_DNA"/>
</dbReference>